<dbReference type="AlphaFoldDB" id="A0A7W4J8C2"/>
<evidence type="ECO:0000313" key="1">
    <source>
        <dbReference type="EMBL" id="MBB2176585.1"/>
    </source>
</evidence>
<reference evidence="1 2" key="1">
    <citation type="submission" date="2020-04" db="EMBL/GenBank/DDBJ databases">
        <title>Description of novel Gluconacetobacter.</title>
        <authorList>
            <person name="Sombolestani A."/>
        </authorList>
    </citation>
    <scope>NUCLEOTIDE SEQUENCE [LARGE SCALE GENOMIC DNA]</scope>
    <source>
        <strain evidence="1 2">LMG 21312</strain>
    </source>
</reference>
<name>A0A7W4J8C2_9PROT</name>
<proteinExistence type="predicted"/>
<dbReference type="EMBL" id="JABEQH010000015">
    <property type="protein sequence ID" value="MBB2176585.1"/>
    <property type="molecule type" value="Genomic_DNA"/>
</dbReference>
<keyword evidence="2" id="KW-1185">Reference proteome</keyword>
<dbReference type="RefSeq" id="WP_182943938.1">
    <property type="nucleotide sequence ID" value="NZ_JABEQH010000015.1"/>
</dbReference>
<protein>
    <submittedName>
        <fullName evidence="1">Uncharacterized protein</fullName>
    </submittedName>
</protein>
<organism evidence="1 2">
    <name type="scientific">Gluconacetobacter johannae</name>
    <dbReference type="NCBI Taxonomy" id="112140"/>
    <lineage>
        <taxon>Bacteria</taxon>
        <taxon>Pseudomonadati</taxon>
        <taxon>Pseudomonadota</taxon>
        <taxon>Alphaproteobacteria</taxon>
        <taxon>Acetobacterales</taxon>
        <taxon>Acetobacteraceae</taxon>
        <taxon>Gluconacetobacter</taxon>
    </lineage>
</organism>
<evidence type="ECO:0000313" key="2">
    <source>
        <dbReference type="Proteomes" id="UP000561066"/>
    </source>
</evidence>
<comment type="caution">
    <text evidence="1">The sequence shown here is derived from an EMBL/GenBank/DDBJ whole genome shotgun (WGS) entry which is preliminary data.</text>
</comment>
<dbReference type="Proteomes" id="UP000561066">
    <property type="component" value="Unassembled WGS sequence"/>
</dbReference>
<sequence length="282" mass="31690">MTDYRNDARRELARARDELTSAADERLKYAALELRMAMESLTYDRALAYRDEFPPTEYETWQPRKVMAILLEIDPNADKDSSLAFGIEPFLGVTPDVMKSLGTERVLNMGTIKRHYDALGSYLHIPTIKQRKHGAKVDPVKFRARCEEIAAYLTDVLASPVWNATMGTFASLGCMRCGHPIRKRMPQGKAVVDAKCFECGATYKVLDAGEGKARFEPDQVEVKCANPECKTSIFPWRSEIENGRGWKCEVCGGENDIKLMIQYRPAIAFEAPNPEGGARDPD</sequence>
<accession>A0A7W4J8C2</accession>
<gene>
    <name evidence="1" type="ORF">HLH21_11705</name>
</gene>